<evidence type="ECO:0000313" key="1">
    <source>
        <dbReference type="EMBL" id="THF49546.1"/>
    </source>
</evidence>
<protein>
    <submittedName>
        <fullName evidence="1">Bacteriocin</fullName>
    </submittedName>
</protein>
<accession>A0A4S3ZUX1</accession>
<dbReference type="NCBIfam" id="TIGR01847">
    <property type="entry name" value="bacteriocin_sig"/>
    <property type="match status" value="1"/>
</dbReference>
<dbReference type="OrthoDB" id="1380212at2"/>
<dbReference type="InterPro" id="IPR010133">
    <property type="entry name" value="Bacteriocin_signal_seq"/>
</dbReference>
<reference evidence="1 2" key="1">
    <citation type="submission" date="2019-04" db="EMBL/GenBank/DDBJ databases">
        <title>Flavobacterium sp. nov. isolated from construction timber.</title>
        <authorList>
            <person name="Lin S.-Y."/>
            <person name="Chang C.-T."/>
            <person name="Young C.-C."/>
        </authorList>
    </citation>
    <scope>NUCLEOTIDE SEQUENCE [LARGE SCALE GENOMIC DNA]</scope>
    <source>
        <strain evidence="1 2">CC-CTC003</strain>
    </source>
</reference>
<dbReference type="InterPro" id="IPR058238">
    <property type="entry name" value="Lant_leader_dom"/>
</dbReference>
<dbReference type="EMBL" id="SSNZ01000005">
    <property type="protein sequence ID" value="THF49546.1"/>
    <property type="molecule type" value="Genomic_DNA"/>
</dbReference>
<sequence>MFNTKSNLMKTTKHNNRLDFAKNAIVELNDNQLQNVNGGSMDAIINYIGDKLKDMIKPQV</sequence>
<keyword evidence="2" id="KW-1185">Reference proteome</keyword>
<evidence type="ECO:0000313" key="2">
    <source>
        <dbReference type="Proteomes" id="UP000307507"/>
    </source>
</evidence>
<comment type="caution">
    <text evidence="1">The sequence shown here is derived from an EMBL/GenBank/DDBJ whole genome shotgun (WGS) entry which is preliminary data.</text>
</comment>
<dbReference type="AlphaFoldDB" id="A0A4S3ZUX1"/>
<dbReference type="Proteomes" id="UP000307507">
    <property type="component" value="Unassembled WGS sequence"/>
</dbReference>
<gene>
    <name evidence="1" type="ORF">E6C50_12425</name>
</gene>
<organism evidence="1 2">
    <name type="scientific">Flavobacterium supellecticarium</name>
    <dbReference type="NCBI Taxonomy" id="2565924"/>
    <lineage>
        <taxon>Bacteria</taxon>
        <taxon>Pseudomonadati</taxon>
        <taxon>Bacteroidota</taxon>
        <taxon>Flavobacteriia</taxon>
        <taxon>Flavobacteriales</taxon>
        <taxon>Flavobacteriaceae</taxon>
        <taxon>Flavobacterium</taxon>
    </lineage>
</organism>
<dbReference type="NCBIfam" id="NF038153">
    <property type="entry name" value="lant_leader_L1a"/>
    <property type="match status" value="1"/>
</dbReference>
<name>A0A4S3ZUX1_9FLAO</name>
<proteinExistence type="predicted"/>